<reference evidence="3 4" key="1">
    <citation type="journal article" date="2019" name="Int. J. Syst. Evol. Microbiol.">
        <title>The Global Catalogue of Microorganisms (GCM) 10K type strain sequencing project: providing services to taxonomists for standard genome sequencing and annotation.</title>
        <authorList>
            <consortium name="The Broad Institute Genomics Platform"/>
            <consortium name="The Broad Institute Genome Sequencing Center for Infectious Disease"/>
            <person name="Wu L."/>
            <person name="Ma J."/>
        </authorList>
    </citation>
    <scope>NUCLEOTIDE SEQUENCE [LARGE SCALE GENOMIC DNA]</scope>
    <source>
        <strain evidence="3 4">JCM 11813</strain>
    </source>
</reference>
<evidence type="ECO:0000313" key="3">
    <source>
        <dbReference type="EMBL" id="GAA1148267.1"/>
    </source>
</evidence>
<dbReference type="PANTHER" id="PTHR46268:SF6">
    <property type="entry name" value="UNIVERSAL STRESS PROTEIN UP12"/>
    <property type="match status" value="1"/>
</dbReference>
<comment type="caution">
    <text evidence="3">The sequence shown here is derived from an EMBL/GenBank/DDBJ whole genome shotgun (WGS) entry which is preliminary data.</text>
</comment>
<comment type="similarity">
    <text evidence="1">Belongs to the universal stress protein A family.</text>
</comment>
<dbReference type="Pfam" id="PF00582">
    <property type="entry name" value="Usp"/>
    <property type="match status" value="2"/>
</dbReference>
<feature type="domain" description="UspA" evidence="2">
    <location>
        <begin position="7"/>
        <end position="139"/>
    </location>
</feature>
<dbReference type="InterPro" id="IPR014729">
    <property type="entry name" value="Rossmann-like_a/b/a_fold"/>
</dbReference>
<gene>
    <name evidence="3" type="ORF">GCM10009606_28730</name>
</gene>
<keyword evidence="4" id="KW-1185">Reference proteome</keyword>
<dbReference type="PRINTS" id="PR01438">
    <property type="entry name" value="UNVRSLSTRESS"/>
</dbReference>
<proteinExistence type="inferred from homology"/>
<dbReference type="InterPro" id="IPR006015">
    <property type="entry name" value="Universal_stress_UspA"/>
</dbReference>
<dbReference type="EMBL" id="BAAAJE010000015">
    <property type="protein sequence ID" value="GAA1148267.1"/>
    <property type="molecule type" value="Genomic_DNA"/>
</dbReference>
<accession>A0ABN1UEY2</accession>
<dbReference type="InterPro" id="IPR006016">
    <property type="entry name" value="UspA"/>
</dbReference>
<sequence length="309" mass="32926">MNVITSPVVVGVDGTAANRGALRYAVEESRRAGSTLKLVHVVPDYVPISPFMPVTPGDLTDTGTQVLSNVEDAVREIDPGVAFEGWLHHGSRSTELIKAAENAGMLVVGRDDRPVLYRLVDGDTATRTAARAPVPVVEVPASWHDDPGAPERHAVVVGVKSAAHADELLGHAFAIADARSARVVVVHAWKLPSAYDDIIESRIALEQCEREGAAEMETLLHDWRVAFPAVEVEVRVVHDHAARALVEASREADLVLVVRRAHGVPAAAHLGGTARAVLRGAECPVMVVPPSVVPELPDLVLEAGGQIRK</sequence>
<dbReference type="Proteomes" id="UP001499979">
    <property type="component" value="Unassembled WGS sequence"/>
</dbReference>
<evidence type="ECO:0000256" key="1">
    <source>
        <dbReference type="ARBA" id="ARBA00008791"/>
    </source>
</evidence>
<dbReference type="PANTHER" id="PTHR46268">
    <property type="entry name" value="STRESS RESPONSE PROTEIN NHAX"/>
    <property type="match status" value="1"/>
</dbReference>
<dbReference type="SUPFAM" id="SSF52402">
    <property type="entry name" value="Adenine nucleotide alpha hydrolases-like"/>
    <property type="match status" value="2"/>
</dbReference>
<organism evidence="3 4">
    <name type="scientific">Nocardioides aquiterrae</name>
    <dbReference type="NCBI Taxonomy" id="203799"/>
    <lineage>
        <taxon>Bacteria</taxon>
        <taxon>Bacillati</taxon>
        <taxon>Actinomycetota</taxon>
        <taxon>Actinomycetes</taxon>
        <taxon>Propionibacteriales</taxon>
        <taxon>Nocardioidaceae</taxon>
        <taxon>Nocardioides</taxon>
    </lineage>
</organism>
<protein>
    <submittedName>
        <fullName evidence="3">Universal stress protein</fullName>
    </submittedName>
</protein>
<feature type="domain" description="UspA" evidence="2">
    <location>
        <begin position="153"/>
        <end position="289"/>
    </location>
</feature>
<dbReference type="CDD" id="cd00293">
    <property type="entry name" value="USP-like"/>
    <property type="match status" value="1"/>
</dbReference>
<evidence type="ECO:0000313" key="4">
    <source>
        <dbReference type="Proteomes" id="UP001499979"/>
    </source>
</evidence>
<evidence type="ECO:0000259" key="2">
    <source>
        <dbReference type="Pfam" id="PF00582"/>
    </source>
</evidence>
<dbReference type="Gene3D" id="3.40.50.620">
    <property type="entry name" value="HUPs"/>
    <property type="match status" value="2"/>
</dbReference>
<dbReference type="RefSeq" id="WP_343908267.1">
    <property type="nucleotide sequence ID" value="NZ_BAAAJE010000015.1"/>
</dbReference>
<name>A0ABN1UEY2_9ACTN</name>